<organism evidence="1 2">
    <name type="scientific">Aphanomyces astaci</name>
    <name type="common">Crayfish plague agent</name>
    <dbReference type="NCBI Taxonomy" id="112090"/>
    <lineage>
        <taxon>Eukaryota</taxon>
        <taxon>Sar</taxon>
        <taxon>Stramenopiles</taxon>
        <taxon>Oomycota</taxon>
        <taxon>Saprolegniomycetes</taxon>
        <taxon>Saprolegniales</taxon>
        <taxon>Verrucalvaceae</taxon>
        <taxon>Aphanomyces</taxon>
    </lineage>
</organism>
<gene>
    <name evidence="1" type="ORF">AaE_010517</name>
</gene>
<evidence type="ECO:0000313" key="2">
    <source>
        <dbReference type="Proteomes" id="UP000469452"/>
    </source>
</evidence>
<reference evidence="1 2" key="1">
    <citation type="submission" date="2019-06" db="EMBL/GenBank/DDBJ databases">
        <title>Genomics analysis of Aphanomyces spp. identifies a new class of oomycete effector associated with host adaptation.</title>
        <authorList>
            <person name="Gaulin E."/>
        </authorList>
    </citation>
    <scope>NUCLEOTIDE SEQUENCE [LARGE SCALE GENOMIC DNA]</scope>
    <source>
        <strain evidence="1 2">E</strain>
    </source>
</reference>
<dbReference type="Proteomes" id="UP000469452">
    <property type="component" value="Unassembled WGS sequence"/>
</dbReference>
<sequence length="128" mass="14182">MVSTLVHVLQDMWLRFPMFDPLLLDIHGQRAKTCPTLGISAVESKDILYTGTRNGRTLHSLPLLQRTYGFGVSNVNAMQLELGTHMRGTEVTDDDSDTCIHQRKRTAAALATAIQAHLHSTAFAKSHL</sequence>
<dbReference type="VEuPathDB" id="FungiDB:H257_17015"/>
<name>A0A6A5A119_APHAT</name>
<comment type="caution">
    <text evidence="1">The sequence shown here is derived from an EMBL/GenBank/DDBJ whole genome shotgun (WGS) entry which is preliminary data.</text>
</comment>
<dbReference type="EMBL" id="VJMI01016453">
    <property type="protein sequence ID" value="KAF0719059.1"/>
    <property type="molecule type" value="Genomic_DNA"/>
</dbReference>
<protein>
    <submittedName>
        <fullName evidence="1">Uncharacterized protein</fullName>
    </submittedName>
</protein>
<evidence type="ECO:0000313" key="1">
    <source>
        <dbReference type="EMBL" id="KAF0719059.1"/>
    </source>
</evidence>
<accession>A0A6A5A119</accession>
<proteinExistence type="predicted"/>
<dbReference type="AlphaFoldDB" id="A0A6A5A119"/>